<protein>
    <submittedName>
        <fullName evidence="1">Uncharacterized protein</fullName>
    </submittedName>
</protein>
<dbReference type="Proteomes" id="UP000198660">
    <property type="component" value="Unassembled WGS sequence"/>
</dbReference>
<proteinExistence type="predicted"/>
<evidence type="ECO:0000313" key="1">
    <source>
        <dbReference type="EMBL" id="SFS63535.1"/>
    </source>
</evidence>
<evidence type="ECO:0000313" key="2">
    <source>
        <dbReference type="Proteomes" id="UP000198660"/>
    </source>
</evidence>
<organism evidence="1 2">
    <name type="scientific">Marininema halotolerans</name>
    <dbReference type="NCBI Taxonomy" id="1155944"/>
    <lineage>
        <taxon>Bacteria</taxon>
        <taxon>Bacillati</taxon>
        <taxon>Bacillota</taxon>
        <taxon>Bacilli</taxon>
        <taxon>Bacillales</taxon>
        <taxon>Thermoactinomycetaceae</taxon>
        <taxon>Marininema</taxon>
    </lineage>
</organism>
<accession>A0A1I6RFT7</accession>
<sequence>MKPIRCIECYRQRPGGRCDFCPLHTSNREGYESIGDGWYVRKEMKQEKPDAKKNSS</sequence>
<dbReference type="AlphaFoldDB" id="A0A1I6RFT7"/>
<reference evidence="2" key="1">
    <citation type="submission" date="2016-10" db="EMBL/GenBank/DDBJ databases">
        <authorList>
            <person name="Varghese N."/>
            <person name="Submissions S."/>
        </authorList>
    </citation>
    <scope>NUCLEOTIDE SEQUENCE [LARGE SCALE GENOMIC DNA]</scope>
    <source>
        <strain evidence="2">DSM 45789</strain>
    </source>
</reference>
<dbReference type="EMBL" id="FPAA01000005">
    <property type="protein sequence ID" value="SFS63535.1"/>
    <property type="molecule type" value="Genomic_DNA"/>
</dbReference>
<name>A0A1I6RFT7_9BACL</name>
<keyword evidence="2" id="KW-1185">Reference proteome</keyword>
<dbReference type="RefSeq" id="WP_176391962.1">
    <property type="nucleotide sequence ID" value="NZ_FPAA01000005.1"/>
</dbReference>
<gene>
    <name evidence="1" type="ORF">SAMN05444972_10560</name>
</gene>